<dbReference type="GO" id="GO:0006457">
    <property type="term" value="P:protein folding"/>
    <property type="evidence" value="ECO:0007669"/>
    <property type="project" value="TreeGrafter"/>
</dbReference>
<evidence type="ECO:0000259" key="8">
    <source>
        <dbReference type="PROSITE" id="PS51203"/>
    </source>
</evidence>
<evidence type="ECO:0000256" key="3">
    <source>
        <dbReference type="ARBA" id="ARBA00017641"/>
    </source>
</evidence>
<dbReference type="Pfam" id="PF14050">
    <property type="entry name" value="Nudc_N"/>
    <property type="match status" value="1"/>
</dbReference>
<comment type="caution">
    <text evidence="9">The sequence shown here is derived from an EMBL/GenBank/DDBJ whole genome shotgun (WGS) entry which is preliminary data.</text>
</comment>
<dbReference type="GO" id="GO:0005737">
    <property type="term" value="C:cytoplasm"/>
    <property type="evidence" value="ECO:0007669"/>
    <property type="project" value="UniProtKB-SubCell"/>
</dbReference>
<name>A0A835L6M6_SPOEX</name>
<feature type="region of interest" description="Disordered" evidence="7">
    <location>
        <begin position="334"/>
        <end position="357"/>
    </location>
</feature>
<dbReference type="EMBL" id="JACKWZ010000027">
    <property type="protein sequence ID" value="KAF9420977.1"/>
    <property type="molecule type" value="Genomic_DNA"/>
</dbReference>
<dbReference type="PANTHER" id="PTHR12356">
    <property type="entry name" value="NUCLEAR MOVEMENT PROTEIN NUDC"/>
    <property type="match status" value="1"/>
</dbReference>
<gene>
    <name evidence="9" type="ORF">HW555_002960</name>
</gene>
<dbReference type="SUPFAM" id="SSF49764">
    <property type="entry name" value="HSP20-like chaperones"/>
    <property type="match status" value="1"/>
</dbReference>
<dbReference type="PROSITE" id="PS51203">
    <property type="entry name" value="CS"/>
    <property type="match status" value="1"/>
</dbReference>
<evidence type="ECO:0000256" key="2">
    <source>
        <dbReference type="ARBA" id="ARBA00010513"/>
    </source>
</evidence>
<dbReference type="Proteomes" id="UP000648187">
    <property type="component" value="Unassembled WGS sequence"/>
</dbReference>
<reference evidence="9" key="1">
    <citation type="submission" date="2020-08" db="EMBL/GenBank/DDBJ databases">
        <title>Spodoptera exigua strain:BAW_Kor-Di-RS1 Genome sequencing and assembly.</title>
        <authorList>
            <person name="Kim J."/>
            <person name="Nam H.Y."/>
            <person name="Kwon M."/>
            <person name="Choi J.H."/>
            <person name="Cho S.R."/>
            <person name="Kim G.-H."/>
        </authorList>
    </citation>
    <scope>NUCLEOTIDE SEQUENCE</scope>
    <source>
        <strain evidence="9">BAW_Kor-Di-RS1</strain>
        <tissue evidence="9">Whole-body</tissue>
    </source>
</reference>
<comment type="similarity">
    <text evidence="2">Belongs to the nudC family.</text>
</comment>
<dbReference type="InterPro" id="IPR007052">
    <property type="entry name" value="CS_dom"/>
</dbReference>
<keyword evidence="4" id="KW-0963">Cytoplasm</keyword>
<dbReference type="InterPro" id="IPR008978">
    <property type="entry name" value="HSP20-like_chaperone"/>
</dbReference>
<dbReference type="CDD" id="cd06467">
    <property type="entry name" value="p23_NUDC_like"/>
    <property type="match status" value="1"/>
</dbReference>
<dbReference type="InterPro" id="IPR037898">
    <property type="entry name" value="NudC_fam"/>
</dbReference>
<dbReference type="PANTHER" id="PTHR12356:SF3">
    <property type="entry name" value="NUCLEAR MIGRATION PROTEIN NUDC"/>
    <property type="match status" value="1"/>
</dbReference>
<dbReference type="InterPro" id="IPR025934">
    <property type="entry name" value="NudC_N_dom"/>
</dbReference>
<organism evidence="9 10">
    <name type="scientific">Spodoptera exigua</name>
    <name type="common">Beet armyworm</name>
    <name type="synonym">Noctua fulgens</name>
    <dbReference type="NCBI Taxonomy" id="7107"/>
    <lineage>
        <taxon>Eukaryota</taxon>
        <taxon>Metazoa</taxon>
        <taxon>Ecdysozoa</taxon>
        <taxon>Arthropoda</taxon>
        <taxon>Hexapoda</taxon>
        <taxon>Insecta</taxon>
        <taxon>Pterygota</taxon>
        <taxon>Neoptera</taxon>
        <taxon>Endopterygota</taxon>
        <taxon>Lepidoptera</taxon>
        <taxon>Glossata</taxon>
        <taxon>Ditrysia</taxon>
        <taxon>Noctuoidea</taxon>
        <taxon>Noctuidae</taxon>
        <taxon>Amphipyrinae</taxon>
        <taxon>Spodoptera</taxon>
    </lineage>
</organism>
<evidence type="ECO:0000313" key="10">
    <source>
        <dbReference type="Proteomes" id="UP000648187"/>
    </source>
</evidence>
<evidence type="ECO:0000256" key="6">
    <source>
        <dbReference type="ARBA" id="ARBA00030427"/>
    </source>
</evidence>
<feature type="compositionally biased region" description="Basic and acidic residues" evidence="7">
    <location>
        <begin position="124"/>
        <end position="151"/>
    </location>
</feature>
<feature type="compositionally biased region" description="Polar residues" evidence="7">
    <location>
        <begin position="344"/>
        <end position="357"/>
    </location>
</feature>
<dbReference type="Pfam" id="PF04969">
    <property type="entry name" value="CS"/>
    <property type="match status" value="1"/>
</dbReference>
<evidence type="ECO:0000256" key="4">
    <source>
        <dbReference type="ARBA" id="ARBA00022490"/>
    </source>
</evidence>
<dbReference type="Gene3D" id="2.60.40.790">
    <property type="match status" value="1"/>
</dbReference>
<protein>
    <recommendedName>
        <fullName evidence="3">Nuclear migration protein nudC</fullName>
    </recommendedName>
    <alternativeName>
        <fullName evidence="6">Nuclear distribution protein C homolog</fullName>
    </alternativeName>
</protein>
<evidence type="ECO:0000256" key="5">
    <source>
        <dbReference type="ARBA" id="ARBA00022553"/>
    </source>
</evidence>
<evidence type="ECO:0000256" key="7">
    <source>
        <dbReference type="SAM" id="MobiDB-lite"/>
    </source>
</evidence>
<comment type="subcellular location">
    <subcellularLocation>
        <location evidence="1">Cytoplasm</location>
    </subcellularLocation>
</comment>
<evidence type="ECO:0000256" key="1">
    <source>
        <dbReference type="ARBA" id="ARBA00004496"/>
    </source>
</evidence>
<proteinExistence type="inferred from homology"/>
<evidence type="ECO:0000313" key="9">
    <source>
        <dbReference type="EMBL" id="KAF9420977.1"/>
    </source>
</evidence>
<keyword evidence="5" id="KW-0597">Phosphoprotein</keyword>
<feature type="region of interest" description="Disordered" evidence="7">
    <location>
        <begin position="103"/>
        <end position="178"/>
    </location>
</feature>
<feature type="domain" description="CS" evidence="8">
    <location>
        <begin position="182"/>
        <end position="270"/>
    </location>
</feature>
<accession>A0A835L6M6</accession>
<dbReference type="GO" id="GO:0051082">
    <property type="term" value="F:unfolded protein binding"/>
    <property type="evidence" value="ECO:0007669"/>
    <property type="project" value="TreeGrafter"/>
</dbReference>
<dbReference type="AlphaFoldDB" id="A0A835L6M6"/>
<feature type="compositionally biased region" description="Acidic residues" evidence="7">
    <location>
        <begin position="103"/>
        <end position="114"/>
    </location>
</feature>
<keyword evidence="10" id="KW-1185">Reference proteome</keyword>
<sequence>MPNTHDVTKYDDVLTSILVNEKSILGFLSAIFSFLARRTDFYYVPQGAYENMGFPPGVAEELVIKVLRTCDPKTWKGTNGAQKQLDLTNEIMCSTVAQEVEVVAENEDDSEDEATPQTQPKSKATSEKPVESSKKSEVNLVKSADETKKSSDPISSTSKAIPEGYKPPDIPVQKNSDTYNGAEQENYLWSQTIMELDVIVKLPPDIKSSKDLQVTINAGDISVASRNGGVIIKDTLPYKIKAMDSFWSMTGGNLLMHLEKVQERWWNRLLNNEPPIDLDKIDCSRPLDDLPEDHVAKVRELQWNQERKMKGLPTSDEIRNMDVLKKAWNAPGSPFKGQEFDPSVLSNSSHTLGSFGQ</sequence>